<dbReference type="OrthoDB" id="9791139at2"/>
<dbReference type="GO" id="GO:0019262">
    <property type="term" value="P:N-acetylneuraminate catabolic process"/>
    <property type="evidence" value="ECO:0007669"/>
    <property type="project" value="TreeGrafter"/>
</dbReference>
<evidence type="ECO:0000313" key="5">
    <source>
        <dbReference type="Proteomes" id="UP000198565"/>
    </source>
</evidence>
<dbReference type="GO" id="GO:0042802">
    <property type="term" value="F:identical protein binding"/>
    <property type="evidence" value="ECO:0007669"/>
    <property type="project" value="TreeGrafter"/>
</dbReference>
<gene>
    <name evidence="4" type="ORF">SAMN04487943_10154</name>
</gene>
<dbReference type="InterPro" id="IPR006148">
    <property type="entry name" value="Glc/Gal-6P_isomerase"/>
</dbReference>
<dbReference type="InterPro" id="IPR018321">
    <property type="entry name" value="Glucosamine6P_isomerase_CS"/>
</dbReference>
<dbReference type="GO" id="GO:0005737">
    <property type="term" value="C:cytoplasm"/>
    <property type="evidence" value="ECO:0007669"/>
    <property type="project" value="TreeGrafter"/>
</dbReference>
<dbReference type="GO" id="GO:0005975">
    <property type="term" value="P:carbohydrate metabolic process"/>
    <property type="evidence" value="ECO:0007669"/>
    <property type="project" value="InterPro"/>
</dbReference>
<dbReference type="InterPro" id="IPR037171">
    <property type="entry name" value="NagB/RpiA_transferase-like"/>
</dbReference>
<feature type="domain" description="Glucosamine/galactosamine-6-phosphate isomerase" evidence="3">
    <location>
        <begin position="16"/>
        <end position="231"/>
    </location>
</feature>
<dbReference type="AlphaFoldDB" id="A0A1I4GV85"/>
<dbReference type="PROSITE" id="PS01161">
    <property type="entry name" value="GLC_GALNAC_ISOMERASE"/>
    <property type="match status" value="1"/>
</dbReference>
<accession>A0A1I4GV85</accession>
<reference evidence="5" key="1">
    <citation type="submission" date="2016-10" db="EMBL/GenBank/DDBJ databases">
        <authorList>
            <person name="Varghese N."/>
            <person name="Submissions S."/>
        </authorList>
    </citation>
    <scope>NUCLEOTIDE SEQUENCE [LARGE SCALE GENOMIC DNA]</scope>
    <source>
        <strain evidence="5">CGMCC 1.4250</strain>
    </source>
</reference>
<dbReference type="EMBL" id="FOTR01000001">
    <property type="protein sequence ID" value="SFL33944.1"/>
    <property type="molecule type" value="Genomic_DNA"/>
</dbReference>
<organism evidence="4 5">
    <name type="scientific">Gracilibacillus orientalis</name>
    <dbReference type="NCBI Taxonomy" id="334253"/>
    <lineage>
        <taxon>Bacteria</taxon>
        <taxon>Bacillati</taxon>
        <taxon>Bacillota</taxon>
        <taxon>Bacilli</taxon>
        <taxon>Bacillales</taxon>
        <taxon>Bacillaceae</taxon>
        <taxon>Gracilibacillus</taxon>
    </lineage>
</organism>
<dbReference type="Gene3D" id="3.40.50.1360">
    <property type="match status" value="1"/>
</dbReference>
<evidence type="ECO:0000313" key="4">
    <source>
        <dbReference type="EMBL" id="SFL33944.1"/>
    </source>
</evidence>
<dbReference type="STRING" id="334253.SAMN04487943_10154"/>
<keyword evidence="1" id="KW-0378">Hydrolase</keyword>
<dbReference type="PANTHER" id="PTHR11280:SF5">
    <property type="entry name" value="GLUCOSAMINE-6-PHOSPHATE ISOMERASE"/>
    <property type="match status" value="1"/>
</dbReference>
<dbReference type="PANTHER" id="PTHR11280">
    <property type="entry name" value="GLUCOSAMINE-6-PHOSPHATE ISOMERASE"/>
    <property type="match status" value="1"/>
</dbReference>
<evidence type="ECO:0000256" key="2">
    <source>
        <dbReference type="ARBA" id="ARBA00023277"/>
    </source>
</evidence>
<dbReference type="CDD" id="cd01399">
    <property type="entry name" value="GlcN6P_deaminase"/>
    <property type="match status" value="1"/>
</dbReference>
<evidence type="ECO:0000259" key="3">
    <source>
        <dbReference type="Pfam" id="PF01182"/>
    </source>
</evidence>
<dbReference type="SUPFAM" id="SSF100950">
    <property type="entry name" value="NagB/RpiA/CoA transferase-like"/>
    <property type="match status" value="1"/>
</dbReference>
<dbReference type="Proteomes" id="UP000198565">
    <property type="component" value="Unassembled WGS sequence"/>
</dbReference>
<dbReference type="GO" id="GO:0004342">
    <property type="term" value="F:glucosamine-6-phosphate deaminase activity"/>
    <property type="evidence" value="ECO:0007669"/>
    <property type="project" value="InterPro"/>
</dbReference>
<keyword evidence="5" id="KW-1185">Reference proteome</keyword>
<sequence length="245" mass="27316">MQSRTTVLNVMKDYDEMSQLAANVLVEQIAKKPNSVLCIAGGDTPRGMLNYLSHLTEQIKIDLSRCHFFLLDEWVGLDRVDKGSCQSFLYENLFEPLSITEDQIHGFDATSEDLTGECNRINEELEAIGGLDLAILGVGVNGHIGFNEPGVDFSSNAHVIHLDEVTQKVGEKYFTEKQKTPHMGITLGINQIMKSQKVMVIANGRRKRGAVESLLYKEVSSQCPASILRKHTDFQLVVDEDAFLE</sequence>
<proteinExistence type="predicted"/>
<dbReference type="InterPro" id="IPR004547">
    <property type="entry name" value="Glucosamine6P_isomerase"/>
</dbReference>
<name>A0A1I4GV85_9BACI</name>
<evidence type="ECO:0000256" key="1">
    <source>
        <dbReference type="ARBA" id="ARBA00022801"/>
    </source>
</evidence>
<dbReference type="GO" id="GO:0006043">
    <property type="term" value="P:glucosamine catabolic process"/>
    <property type="evidence" value="ECO:0007669"/>
    <property type="project" value="TreeGrafter"/>
</dbReference>
<dbReference type="GO" id="GO:0006046">
    <property type="term" value="P:N-acetylglucosamine catabolic process"/>
    <property type="evidence" value="ECO:0007669"/>
    <property type="project" value="TreeGrafter"/>
</dbReference>
<dbReference type="Pfam" id="PF01182">
    <property type="entry name" value="Glucosamine_iso"/>
    <property type="match status" value="1"/>
</dbReference>
<protein>
    <submittedName>
        <fullName evidence="4">Glucosamine-6-phosphate deaminase</fullName>
    </submittedName>
</protein>
<keyword evidence="2" id="KW-0119">Carbohydrate metabolism</keyword>
<dbReference type="RefSeq" id="WP_091479410.1">
    <property type="nucleotide sequence ID" value="NZ_FOTR01000001.1"/>
</dbReference>